<sequence>MEINKPQIYIGFITYGKSTAKYLPYFLPSLKEQSFKDFKILAIDNSEIENNENAIYIKNNFPEVKLKWAGKNFGFAKAFNIMIRQAIKDGAEYFLALNPDMIFEPGMVAELIKVIETDEKIAALAPKILKWDFANQQTNIIDSYGLYITKEHRFSDLRQGEIDNPKFTEPRETFGFTGAAVLFRVKALIDVVYQSGESKEYFDELMFMYKEDCDLSYRLRLAGWKIVFAPKAIAYHDRTASPKGESNFKIALNRQNKDKAVKKWSFLNHWILWLKYNNLPFRFRVRAATWWYQIKSLIFIILFEQYLLQELVKLWQLRDEIRKRREQLKIRVNISEIEKFMN</sequence>
<dbReference type="Proteomes" id="UP000230611">
    <property type="component" value="Unassembled WGS sequence"/>
</dbReference>
<keyword evidence="3" id="KW-0808">Transferase</keyword>
<dbReference type="Gene3D" id="3.90.550.10">
    <property type="entry name" value="Spore Coat Polysaccharide Biosynthesis Protein SpsA, Chain A"/>
    <property type="match status" value="1"/>
</dbReference>
<dbReference type="Pfam" id="PF00535">
    <property type="entry name" value="Glycos_transf_2"/>
    <property type="match status" value="1"/>
</dbReference>
<dbReference type="SUPFAM" id="SSF53448">
    <property type="entry name" value="Nucleotide-diphospho-sugar transferases"/>
    <property type="match status" value="1"/>
</dbReference>
<comment type="caution">
    <text evidence="5">The sequence shown here is derived from an EMBL/GenBank/DDBJ whole genome shotgun (WGS) entry which is preliminary data.</text>
</comment>
<dbReference type="InterPro" id="IPR001173">
    <property type="entry name" value="Glyco_trans_2-like"/>
</dbReference>
<evidence type="ECO:0000256" key="2">
    <source>
        <dbReference type="ARBA" id="ARBA00022676"/>
    </source>
</evidence>
<dbReference type="PANTHER" id="PTHR43179:SF12">
    <property type="entry name" value="GALACTOFURANOSYLTRANSFERASE GLFT2"/>
    <property type="match status" value="1"/>
</dbReference>
<accession>A0A2M8AKG1</accession>
<dbReference type="AlphaFoldDB" id="A0A2M8AKG1"/>
<evidence type="ECO:0000313" key="6">
    <source>
        <dbReference type="Proteomes" id="UP000230611"/>
    </source>
</evidence>
<gene>
    <name evidence="5" type="ORF">CO116_00390</name>
</gene>
<reference evidence="6" key="1">
    <citation type="submission" date="2017-09" db="EMBL/GenBank/DDBJ databases">
        <title>Depth-based differentiation of microbial function through sediment-hosted aquifers and enrichment of novel symbionts in the deep terrestrial subsurface.</title>
        <authorList>
            <person name="Probst A.J."/>
            <person name="Ladd B."/>
            <person name="Jarett J.K."/>
            <person name="Geller-Mcgrath D.E."/>
            <person name="Sieber C.M.K."/>
            <person name="Emerson J.B."/>
            <person name="Anantharaman K."/>
            <person name="Thomas B.C."/>
            <person name="Malmstrom R."/>
            <person name="Stieglmeier M."/>
            <person name="Klingl A."/>
            <person name="Woyke T."/>
            <person name="Ryan C.M."/>
            <person name="Banfield J.F."/>
        </authorList>
    </citation>
    <scope>NUCLEOTIDE SEQUENCE [LARGE SCALE GENOMIC DNA]</scope>
</reference>
<proteinExistence type="inferred from homology"/>
<evidence type="ECO:0000256" key="3">
    <source>
        <dbReference type="ARBA" id="ARBA00022679"/>
    </source>
</evidence>
<organism evidence="5 6">
    <name type="scientific">Candidatus Falkowbacteria bacterium CG_4_9_14_3_um_filter_38_19</name>
    <dbReference type="NCBI Taxonomy" id="1974559"/>
    <lineage>
        <taxon>Bacteria</taxon>
        <taxon>Candidatus Falkowiibacteriota</taxon>
    </lineage>
</organism>
<evidence type="ECO:0000259" key="4">
    <source>
        <dbReference type="Pfam" id="PF00535"/>
    </source>
</evidence>
<evidence type="ECO:0000256" key="1">
    <source>
        <dbReference type="ARBA" id="ARBA00006739"/>
    </source>
</evidence>
<feature type="domain" description="Glycosyltransferase 2-like" evidence="4">
    <location>
        <begin position="13"/>
        <end position="187"/>
    </location>
</feature>
<dbReference type="GO" id="GO:0016757">
    <property type="term" value="F:glycosyltransferase activity"/>
    <property type="evidence" value="ECO:0007669"/>
    <property type="project" value="UniProtKB-KW"/>
</dbReference>
<comment type="similarity">
    <text evidence="1">Belongs to the glycosyltransferase 2 family.</text>
</comment>
<dbReference type="CDD" id="cd04186">
    <property type="entry name" value="GT_2_like_c"/>
    <property type="match status" value="1"/>
</dbReference>
<evidence type="ECO:0000313" key="5">
    <source>
        <dbReference type="EMBL" id="PJB17962.1"/>
    </source>
</evidence>
<dbReference type="PANTHER" id="PTHR43179">
    <property type="entry name" value="RHAMNOSYLTRANSFERASE WBBL"/>
    <property type="match status" value="1"/>
</dbReference>
<keyword evidence="2" id="KW-0328">Glycosyltransferase</keyword>
<dbReference type="EMBL" id="PFUO01000018">
    <property type="protein sequence ID" value="PJB17962.1"/>
    <property type="molecule type" value="Genomic_DNA"/>
</dbReference>
<protein>
    <recommendedName>
        <fullName evidence="4">Glycosyltransferase 2-like domain-containing protein</fullName>
    </recommendedName>
</protein>
<name>A0A2M8AKG1_9BACT</name>
<dbReference type="InterPro" id="IPR029044">
    <property type="entry name" value="Nucleotide-diphossugar_trans"/>
</dbReference>